<dbReference type="Proteomes" id="UP000182306">
    <property type="component" value="Chromosome"/>
</dbReference>
<dbReference type="PROSITE" id="PS50878">
    <property type="entry name" value="RT_POL"/>
    <property type="match status" value="1"/>
</dbReference>
<evidence type="ECO:0000313" key="2">
    <source>
        <dbReference type="Proteomes" id="UP000182306"/>
    </source>
</evidence>
<dbReference type="InterPro" id="IPR043502">
    <property type="entry name" value="DNA/RNA_pol_sf"/>
</dbReference>
<protein>
    <submittedName>
        <fullName evidence="1">Uncharacterized protein</fullName>
    </submittedName>
</protein>
<accession>A0A1L3LPB2</accession>
<dbReference type="Pfam" id="PF00078">
    <property type="entry name" value="RVT_1"/>
    <property type="match status" value="1"/>
</dbReference>
<dbReference type="KEGG" id="same:SAMCFNEI73_Ch2585"/>
<dbReference type="RefSeq" id="WP_064252414.1">
    <property type="nucleotide sequence ID" value="NZ_CP013107.1"/>
</dbReference>
<dbReference type="EMBL" id="CP013107">
    <property type="protein sequence ID" value="APG91863.1"/>
    <property type="molecule type" value="Genomic_DNA"/>
</dbReference>
<evidence type="ECO:0000313" key="1">
    <source>
        <dbReference type="EMBL" id="APG91863.1"/>
    </source>
</evidence>
<gene>
    <name evidence="1" type="ORF">SAMCFNEI73_Ch2585</name>
</gene>
<reference evidence="1 2" key="1">
    <citation type="submission" date="2015-10" db="EMBL/GenBank/DDBJ databases">
        <title>Genomic differences between typical nodule nitrogen-fixing rhizobial strains and those coming from bean seeds.</title>
        <authorList>
            <person name="Peralta H."/>
            <person name="Aguilar-Vera A."/>
            <person name="Diaz R."/>
            <person name="Mora Y."/>
            <person name="Martinez-Batallar G."/>
            <person name="Salazar E."/>
            <person name="Vargas-Lagunas C."/>
            <person name="Encarnacion S."/>
            <person name="Girard L."/>
            <person name="Mora J."/>
        </authorList>
    </citation>
    <scope>NUCLEOTIDE SEQUENCE [LARGE SCALE GENOMIC DNA]</scope>
    <source>
        <strain evidence="1 2">CFNEI 73</strain>
    </source>
</reference>
<proteinExistence type="predicted"/>
<keyword evidence="2" id="KW-1185">Reference proteome</keyword>
<dbReference type="InterPro" id="IPR000477">
    <property type="entry name" value="RT_dom"/>
</dbReference>
<dbReference type="SUPFAM" id="SSF56672">
    <property type="entry name" value="DNA/RNA polymerases"/>
    <property type="match status" value="1"/>
</dbReference>
<organism evidence="1 2">
    <name type="scientific">Sinorhizobium americanum</name>
    <dbReference type="NCBI Taxonomy" id="194963"/>
    <lineage>
        <taxon>Bacteria</taxon>
        <taxon>Pseudomonadati</taxon>
        <taxon>Pseudomonadota</taxon>
        <taxon>Alphaproteobacteria</taxon>
        <taxon>Hyphomicrobiales</taxon>
        <taxon>Rhizobiaceae</taxon>
        <taxon>Sinorhizobium/Ensifer group</taxon>
        <taxon>Sinorhizobium</taxon>
    </lineage>
</organism>
<dbReference type="AlphaFoldDB" id="A0A1L3LPB2"/>
<dbReference type="OrthoDB" id="9793236at2"/>
<sequence>MAFVTDNGTGLLTCGDSAVVDARQRHADRKRVEAAGARVRKLHRQIEAALIAGQRRRAAKLAYRLRTSFDHKLTELDRAHREMGRRKSLVELKTIASSVSLSQETSEPYKVKLVPKASKPWQRRIICAFGPVEKARQRMLANTLRPVNKAFCASDQFGTVNGGRQAAIKRIESVMNDPRKKWVATADVANCYSSIDRDMLANLIRRIVPGKVLRSAGCAEREDRTLIRTWGYACHGDLTMPITDMGLYAYSRRGITPGGAASSFIADLVIGYALATIVLPSGVIIVFYADDVCILGDSKDEVAAATEALGAHFRELPVGPLALKAKRPRKIADGFDFIGMTFRRRKGYERVVTKVGARKAAQRKLLKLALSASETGCIRGLKTAVYGWLNANRAWASSLLWMHHQLRQLGQIIGRVAFGNLLKERACNALH</sequence>
<name>A0A1L3LPB2_9HYPH</name>